<dbReference type="PROSITE" id="PS52016">
    <property type="entry name" value="TONB_DEPENDENT_REC_3"/>
    <property type="match status" value="1"/>
</dbReference>
<dbReference type="NCBIfam" id="TIGR04057">
    <property type="entry name" value="SusC_RagA_signa"/>
    <property type="match status" value="1"/>
</dbReference>
<keyword evidence="2" id="KW-0406">Ion transport</keyword>
<comment type="similarity">
    <text evidence="6 7">Belongs to the TonB-dependent receptor family.</text>
</comment>
<proteinExistence type="inferred from homology"/>
<comment type="caution">
    <text evidence="9">The sequence shown here is derived from an EMBL/GenBank/DDBJ whole genome shotgun (WGS) entry which is preliminary data.</text>
</comment>
<keyword evidence="1 6" id="KW-0813">Transport</keyword>
<organism evidence="9 10">
    <name type="scientific">Mariniphaga sediminis</name>
    <dbReference type="NCBI Taxonomy" id="1628158"/>
    <lineage>
        <taxon>Bacteria</taxon>
        <taxon>Pseudomonadati</taxon>
        <taxon>Bacteroidota</taxon>
        <taxon>Bacteroidia</taxon>
        <taxon>Marinilabiliales</taxon>
        <taxon>Prolixibacteraceae</taxon>
        <taxon>Mariniphaga</taxon>
    </lineage>
</organism>
<dbReference type="InterPro" id="IPR000531">
    <property type="entry name" value="Beta-barrel_TonB"/>
</dbReference>
<evidence type="ECO:0000256" key="7">
    <source>
        <dbReference type="RuleBase" id="RU003357"/>
    </source>
</evidence>
<dbReference type="InterPro" id="IPR023997">
    <property type="entry name" value="TonB-dep_OMP_SusC/RagA_CS"/>
</dbReference>
<keyword evidence="6" id="KW-0812">Transmembrane</keyword>
<sequence length="1172" mass="132080">MKKFMNDYFPRGKVLKCIIMMKMVWIFVLASALQVTAGNMKSYSQATKLNLRLKNVSLESVIWNIKKQTEFSFFYNSEDIKGVKNIDVDLEDVTVEEILLSVLNETDLTFEIVHKTIIIRKDIRLKSRPVVILEQQPQQKEITGKVTDTGGQPLPGVTIVVKGTTQGTVTNVDGEFSFHIPLEAEILQFSFVGMEMQEVPIGERTTFSIVLEEATIGLEEVVAVGYGIQKKESVVGSISSVTNEDLDRRTGLPNLSSALSGQLPGLTVMEQTGEPGRADPEIFIRGQSTWNSASPLILVDGIERKMNDINVEEIESISILKDASSTAVFGVKGANGVILITTRRGSLGKPKFNISANVSYKMISRLPELLNSYDAKSWKNVAIENELSARDAGWQYYTPVEVLNYSKQPQESPYNYLYPDVDWVDELTKDFAKSHRFNVDVAGGTDFVNYFASLGYMHDGDILNTHYNEAKDYDPGFSYDRLNFRANLDFNLTKTTIFSANVNGYLGNQKSINADFGGVSDPNTGGGPWGHLYRGLFELPPDAFPVKYPSGRYGKYIGNVNMNNPVAIMQEGGVRYYNRRHVGIDLKLEQELNFIAEGLKFNMNVAWDNYVVSSGPNIVDGNNQGQAIYEYQNPEIINATTRQDSLDNIFIFNPTGLGEVNEFDIISIPWRLYGEYVENSTLQRSLFYQAGLNYDKIFGKHSFSGLALFNRREDTRGSSFTNYREDWVGRVAYNYDSKYLVEFNGAYNGSEKFSPEYRFGFFPSAAVGWMVSSEKFMEKYSWLDKLKLRVSVGKVGSDRGIPRWGYIGSWINPGRSTRAFYSPETGAYPYSPYNTYYEGTIPNENLRWETATKKNLGIELLFLQKFSLDIDVFQDDREDIFMTANKRNVPATFGASPVPANLGKTQSKGFEIVLGARNYNHDGWGYNASFFITRARDVVIAMEDPILLDDYLKNEGFQIGQTKTQLSSGALNNWDDIYASARTATNQQYRLPGDWDIVDFNSDGIIDSYDAVPYGFPSRPEYTYTANLGGNYKKLSWMVQFTAVTNVTLYSPYVTPGQTLYTPVSSVLNDYWTPQNTVGATYKAPRLTTTSPNGQFGLYDASYLRLKTAEIAYRLDGRWIRNIGISNVQLTISGNNLLFWSKMPMDRETGNFDIQNAYPIYRQINLGIKLSI</sequence>
<dbReference type="InterPro" id="IPR023996">
    <property type="entry name" value="TonB-dep_OMP_SusC/RagA"/>
</dbReference>
<dbReference type="Pfam" id="PF13715">
    <property type="entry name" value="CarbopepD_reg_2"/>
    <property type="match status" value="1"/>
</dbReference>
<dbReference type="InterPro" id="IPR008969">
    <property type="entry name" value="CarboxyPept-like_regulatory"/>
</dbReference>
<dbReference type="InterPro" id="IPR037066">
    <property type="entry name" value="Plug_dom_sf"/>
</dbReference>
<reference evidence="9 10" key="1">
    <citation type="journal article" date="2015" name="Int. J. Syst. Evol. Microbiol.">
        <title>Mariniphaga sediminis sp. nov., isolated from coastal sediment.</title>
        <authorList>
            <person name="Wang F.Q."/>
            <person name="Shen Q.Y."/>
            <person name="Chen G.J."/>
            <person name="Du Z.J."/>
        </authorList>
    </citation>
    <scope>NUCLEOTIDE SEQUENCE [LARGE SCALE GENOMIC DNA]</scope>
    <source>
        <strain evidence="9 10">SY21</strain>
    </source>
</reference>
<keyword evidence="6" id="KW-1134">Transmembrane beta strand</keyword>
<evidence type="ECO:0000256" key="6">
    <source>
        <dbReference type="PROSITE-ProRule" id="PRU01360"/>
    </source>
</evidence>
<dbReference type="Pfam" id="PF07715">
    <property type="entry name" value="Plug"/>
    <property type="match status" value="1"/>
</dbReference>
<keyword evidence="3" id="KW-0408">Iron</keyword>
<dbReference type="Proteomes" id="UP000266441">
    <property type="component" value="Unassembled WGS sequence"/>
</dbReference>
<evidence type="ECO:0000256" key="5">
    <source>
        <dbReference type="ARBA" id="ARBA00023237"/>
    </source>
</evidence>
<evidence type="ECO:0000256" key="4">
    <source>
        <dbReference type="ARBA" id="ARBA00023136"/>
    </source>
</evidence>
<gene>
    <name evidence="9" type="ORF">D1164_14080</name>
</gene>
<keyword evidence="4 6" id="KW-0472">Membrane</keyword>
<dbReference type="GO" id="GO:0006826">
    <property type="term" value="P:iron ion transport"/>
    <property type="evidence" value="ECO:0007669"/>
    <property type="project" value="UniProtKB-KW"/>
</dbReference>
<dbReference type="Gene3D" id="2.60.40.1120">
    <property type="entry name" value="Carboxypeptidase-like, regulatory domain"/>
    <property type="match status" value="1"/>
</dbReference>
<keyword evidence="2" id="KW-0410">Iron transport</keyword>
<comment type="subcellular location">
    <subcellularLocation>
        <location evidence="6">Cell outer membrane</location>
        <topology evidence="6">Multi-pass membrane protein</topology>
    </subcellularLocation>
</comment>
<dbReference type="OrthoDB" id="9768177at2"/>
<dbReference type="SMART" id="SM00965">
    <property type="entry name" value="STN"/>
    <property type="match status" value="1"/>
</dbReference>
<evidence type="ECO:0000256" key="2">
    <source>
        <dbReference type="ARBA" id="ARBA00022496"/>
    </source>
</evidence>
<dbReference type="AlphaFoldDB" id="A0A399CXT3"/>
<dbReference type="FunFam" id="2.170.130.10:FF:000003">
    <property type="entry name" value="SusC/RagA family TonB-linked outer membrane protein"/>
    <property type="match status" value="1"/>
</dbReference>
<evidence type="ECO:0000259" key="8">
    <source>
        <dbReference type="SMART" id="SM00965"/>
    </source>
</evidence>
<dbReference type="InterPro" id="IPR039426">
    <property type="entry name" value="TonB-dep_rcpt-like"/>
</dbReference>
<dbReference type="Pfam" id="PF00593">
    <property type="entry name" value="TonB_dep_Rec_b-barrel"/>
    <property type="match status" value="1"/>
</dbReference>
<keyword evidence="7" id="KW-0798">TonB box</keyword>
<evidence type="ECO:0000256" key="3">
    <source>
        <dbReference type="ARBA" id="ARBA00023004"/>
    </source>
</evidence>
<dbReference type="NCBIfam" id="TIGR04056">
    <property type="entry name" value="OMP_RagA_SusC"/>
    <property type="match status" value="1"/>
</dbReference>
<dbReference type="Pfam" id="PF07660">
    <property type="entry name" value="STN"/>
    <property type="match status" value="1"/>
</dbReference>
<evidence type="ECO:0000256" key="1">
    <source>
        <dbReference type="ARBA" id="ARBA00022448"/>
    </source>
</evidence>
<dbReference type="InterPro" id="IPR012910">
    <property type="entry name" value="Plug_dom"/>
</dbReference>
<name>A0A399CXT3_9BACT</name>
<dbReference type="GO" id="GO:0009279">
    <property type="term" value="C:cell outer membrane"/>
    <property type="evidence" value="ECO:0007669"/>
    <property type="project" value="UniProtKB-SubCell"/>
</dbReference>
<evidence type="ECO:0000313" key="10">
    <source>
        <dbReference type="Proteomes" id="UP000266441"/>
    </source>
</evidence>
<dbReference type="Gene3D" id="2.170.130.10">
    <property type="entry name" value="TonB-dependent receptor, plug domain"/>
    <property type="match status" value="1"/>
</dbReference>
<feature type="domain" description="Secretin/TonB short N-terminal" evidence="8">
    <location>
        <begin position="71"/>
        <end position="122"/>
    </location>
</feature>
<dbReference type="SUPFAM" id="SSF56935">
    <property type="entry name" value="Porins"/>
    <property type="match status" value="1"/>
</dbReference>
<keyword evidence="5 6" id="KW-0998">Cell outer membrane</keyword>
<keyword evidence="10" id="KW-1185">Reference proteome</keyword>
<evidence type="ECO:0000313" key="9">
    <source>
        <dbReference type="EMBL" id="RIH64484.1"/>
    </source>
</evidence>
<dbReference type="SUPFAM" id="SSF49464">
    <property type="entry name" value="Carboxypeptidase regulatory domain-like"/>
    <property type="match status" value="1"/>
</dbReference>
<dbReference type="EMBL" id="QWET01000010">
    <property type="protein sequence ID" value="RIH64484.1"/>
    <property type="molecule type" value="Genomic_DNA"/>
</dbReference>
<accession>A0A399CXT3</accession>
<dbReference type="InterPro" id="IPR011662">
    <property type="entry name" value="Secretin/TonB_short_N"/>
</dbReference>
<protein>
    <submittedName>
        <fullName evidence="9">SusC/RagA family TonB-linked outer membrane protein</fullName>
    </submittedName>
</protein>